<dbReference type="InterPro" id="IPR025855">
    <property type="entry name" value="Replic_Relax"/>
</dbReference>
<dbReference type="Proteomes" id="UP000289257">
    <property type="component" value="Unassembled WGS sequence"/>
</dbReference>
<reference evidence="1" key="1">
    <citation type="submission" date="2019-01" db="EMBL/GenBank/DDBJ databases">
        <title>Genomic signatures and co-occurrence patterns of the ultra-small Saccharimodia (Patescibacteria phylum) suggest a symbiotic lifestyle.</title>
        <authorList>
            <person name="Lemos L."/>
            <person name="Medeiros J."/>
            <person name="Andreote F."/>
            <person name="Fernandes G."/>
            <person name="Varani A."/>
            <person name="Oliveira G."/>
            <person name="Pylro V."/>
        </authorList>
    </citation>
    <scope>NUCLEOTIDE SEQUENCE [LARGE SCALE GENOMIC DNA]</scope>
    <source>
        <strain evidence="1">AMD02</strain>
    </source>
</reference>
<accession>A0A4Q0AH56</accession>
<evidence type="ECO:0000313" key="2">
    <source>
        <dbReference type="Proteomes" id="UP000289257"/>
    </source>
</evidence>
<organism evidence="1 2">
    <name type="scientific">Candidatus Microsaccharimonas sossegonensis</name>
    <dbReference type="NCBI Taxonomy" id="2506948"/>
    <lineage>
        <taxon>Bacteria</taxon>
        <taxon>Candidatus Saccharimonadota</taxon>
        <taxon>Candidatus Saccharimonadia</taxon>
        <taxon>Candidatus Saccharimonadales</taxon>
        <taxon>Candidatus Saccharimonadaceae</taxon>
        <taxon>Candidatus Microsaccharimonas</taxon>
    </lineage>
</organism>
<evidence type="ECO:0008006" key="3">
    <source>
        <dbReference type="Google" id="ProtNLM"/>
    </source>
</evidence>
<sequence length="281" mass="30995">MMATRSPYGLGALAMLLTGRDLRILEDLERFRLLDTRLVQRLQFPSGPGGQHVSKSSATRTAVRVLTRLEGHGFIARVGRRVGGAGHGSSQTVWQLAASGERLLRARRGQDGRRRYVDPSTTFLAHTLDVARYAATLYETARTTGFEVLELQAEPESWRPFQAAHGGAITLKPDLYLVTADAESETHSFIEIDRDTEHLPAVLRKCRLYQQYRQSGAEQAARDLFPIVVWVTPDEGRARRIRAAIDGDQTLDPELFITATADGSLPVVAPYSSTQPKGGIS</sequence>
<comment type="caution">
    <text evidence="1">The sequence shown here is derived from an EMBL/GenBank/DDBJ whole genome shotgun (WGS) entry which is preliminary data.</text>
</comment>
<gene>
    <name evidence="1" type="ORF">EOT05_01990</name>
</gene>
<evidence type="ECO:0000313" key="1">
    <source>
        <dbReference type="EMBL" id="RWZ78502.1"/>
    </source>
</evidence>
<protein>
    <recommendedName>
        <fullName evidence="3">Replication-relaxation</fullName>
    </recommendedName>
</protein>
<keyword evidence="2" id="KW-1185">Reference proteome</keyword>
<dbReference type="AlphaFoldDB" id="A0A4Q0AH56"/>
<dbReference type="Pfam" id="PF13814">
    <property type="entry name" value="Replic_Relax"/>
    <property type="match status" value="1"/>
</dbReference>
<dbReference type="EMBL" id="SCKX01000001">
    <property type="protein sequence ID" value="RWZ78502.1"/>
    <property type="molecule type" value="Genomic_DNA"/>
</dbReference>
<proteinExistence type="predicted"/>
<name>A0A4Q0AH56_9BACT</name>